<dbReference type="EMBL" id="KZ505868">
    <property type="protein sequence ID" value="PKU43843.1"/>
    <property type="molecule type" value="Genomic_DNA"/>
</dbReference>
<evidence type="ECO:0000313" key="1">
    <source>
        <dbReference type="EMBL" id="PKU43843.1"/>
    </source>
</evidence>
<sequence>MYGAPNVITSNCPLKAIANTRSVSNLKCPSCNLMFFSLIMPSATIKNSLALSSLYLLSDGPSTYAGFQTTLLLFRKTLE</sequence>
<accession>A0A2I0UCX2</accession>
<organism evidence="1 2">
    <name type="scientific">Limosa lapponica baueri</name>
    <dbReference type="NCBI Taxonomy" id="1758121"/>
    <lineage>
        <taxon>Eukaryota</taxon>
        <taxon>Metazoa</taxon>
        <taxon>Chordata</taxon>
        <taxon>Craniata</taxon>
        <taxon>Vertebrata</taxon>
        <taxon>Euteleostomi</taxon>
        <taxon>Archelosauria</taxon>
        <taxon>Archosauria</taxon>
        <taxon>Dinosauria</taxon>
        <taxon>Saurischia</taxon>
        <taxon>Theropoda</taxon>
        <taxon>Coelurosauria</taxon>
        <taxon>Aves</taxon>
        <taxon>Neognathae</taxon>
        <taxon>Neoaves</taxon>
        <taxon>Charadriiformes</taxon>
        <taxon>Scolopacidae</taxon>
        <taxon>Limosa</taxon>
    </lineage>
</organism>
<protein>
    <submittedName>
        <fullName evidence="1">Uncharacterized protein</fullName>
    </submittedName>
</protein>
<dbReference type="Proteomes" id="UP000233556">
    <property type="component" value="Unassembled WGS sequence"/>
</dbReference>
<name>A0A2I0UCX2_LIMLA</name>
<evidence type="ECO:0000313" key="2">
    <source>
        <dbReference type="Proteomes" id="UP000233556"/>
    </source>
</evidence>
<keyword evidence="2" id="KW-1185">Reference proteome</keyword>
<proteinExistence type="predicted"/>
<dbReference type="AlphaFoldDB" id="A0A2I0UCX2"/>
<gene>
    <name evidence="1" type="ORF">llap_5866</name>
</gene>
<reference evidence="2" key="2">
    <citation type="submission" date="2017-12" db="EMBL/GenBank/DDBJ databases">
        <title>Genome sequence of the Bar-tailed Godwit (Limosa lapponica baueri).</title>
        <authorList>
            <person name="Lima N.C.B."/>
            <person name="Parody-Merino A.M."/>
            <person name="Battley P.F."/>
            <person name="Fidler A.E."/>
            <person name="Prosdocimi F."/>
        </authorList>
    </citation>
    <scope>NUCLEOTIDE SEQUENCE [LARGE SCALE GENOMIC DNA]</scope>
</reference>
<reference evidence="2" key="1">
    <citation type="submission" date="2017-11" db="EMBL/GenBank/DDBJ databases">
        <authorList>
            <person name="Lima N.C."/>
            <person name="Parody-Merino A.M."/>
            <person name="Battley P.F."/>
            <person name="Fidler A.E."/>
            <person name="Prosdocimi F."/>
        </authorList>
    </citation>
    <scope>NUCLEOTIDE SEQUENCE [LARGE SCALE GENOMIC DNA]</scope>
</reference>